<protein>
    <submittedName>
        <fullName evidence="4">YkwD family protein</fullName>
    </submittedName>
</protein>
<gene>
    <name evidence="4" type="ORF">J2S11_002456</name>
</gene>
<dbReference type="InterPro" id="IPR012854">
    <property type="entry name" value="Cu_amine_oxidase-like_N"/>
</dbReference>
<sequence>MNKRKQIITNIKKSFLFALIGCLAFGLILPTSASANTVQVYVGGNMVQFSDTTPVIQDNRVLVPIRAIVEAMGAKADWNSAQRRAEISLNERKVHVPLQLPYIQKYQSSNGGTYSHVLNIETPSTLLQNRTMVPLRAVGEALGYQVEWNSTTQTATYTQGLRQSTYTQYGIIGDISELQQREIDVFWQVNQKRAENNVSPLSLHIPLSRVAKEKSRDMHSEQYFDHTSPTYGSPFDMMRHFGISFQAAGENIAAGYQQADQVMNGWMNSDGHRRNILSDNFSFIGVGYHYGNSGYNHYWTQMFMK</sequence>
<evidence type="ECO:0000313" key="4">
    <source>
        <dbReference type="EMBL" id="MDQ0166552.1"/>
    </source>
</evidence>
<dbReference type="Pfam" id="PF07833">
    <property type="entry name" value="Cu_amine_oxidN1"/>
    <property type="match status" value="1"/>
</dbReference>
<proteinExistence type="predicted"/>
<feature type="signal peptide" evidence="1">
    <location>
        <begin position="1"/>
        <end position="35"/>
    </location>
</feature>
<dbReference type="Proteomes" id="UP001235840">
    <property type="component" value="Unassembled WGS sequence"/>
</dbReference>
<dbReference type="Gene3D" id="3.40.33.10">
    <property type="entry name" value="CAP"/>
    <property type="match status" value="1"/>
</dbReference>
<dbReference type="PANTHER" id="PTHR31157">
    <property type="entry name" value="SCP DOMAIN-CONTAINING PROTEIN"/>
    <property type="match status" value="1"/>
</dbReference>
<feature type="chain" id="PRO_5046864136" evidence="1">
    <location>
        <begin position="36"/>
        <end position="305"/>
    </location>
</feature>
<evidence type="ECO:0000259" key="2">
    <source>
        <dbReference type="Pfam" id="PF00188"/>
    </source>
</evidence>
<dbReference type="InterPro" id="IPR014044">
    <property type="entry name" value="CAP_dom"/>
</dbReference>
<dbReference type="RefSeq" id="WP_307394845.1">
    <property type="nucleotide sequence ID" value="NZ_BAAADK010000045.1"/>
</dbReference>
<dbReference type="SUPFAM" id="SSF55797">
    <property type="entry name" value="PR-1-like"/>
    <property type="match status" value="1"/>
</dbReference>
<evidence type="ECO:0000259" key="3">
    <source>
        <dbReference type="Pfam" id="PF07833"/>
    </source>
</evidence>
<dbReference type="SUPFAM" id="SSF55383">
    <property type="entry name" value="Copper amine oxidase, domain N"/>
    <property type="match status" value="2"/>
</dbReference>
<evidence type="ECO:0000313" key="5">
    <source>
        <dbReference type="Proteomes" id="UP001235840"/>
    </source>
</evidence>
<accession>A0ABT9VZX3</accession>
<dbReference type="InterPro" id="IPR035940">
    <property type="entry name" value="CAP_sf"/>
</dbReference>
<keyword evidence="5" id="KW-1185">Reference proteome</keyword>
<reference evidence="4 5" key="1">
    <citation type="submission" date="2023-07" db="EMBL/GenBank/DDBJ databases">
        <title>Genomic Encyclopedia of Type Strains, Phase IV (KMG-IV): sequencing the most valuable type-strain genomes for metagenomic binning, comparative biology and taxonomic classification.</title>
        <authorList>
            <person name="Goeker M."/>
        </authorList>
    </citation>
    <scope>NUCLEOTIDE SEQUENCE [LARGE SCALE GENOMIC DNA]</scope>
    <source>
        <strain evidence="4 5">DSM 12751</strain>
    </source>
</reference>
<keyword evidence="1" id="KW-0732">Signal</keyword>
<dbReference type="InterPro" id="IPR036582">
    <property type="entry name" value="Mao_N_sf"/>
</dbReference>
<dbReference type="Pfam" id="PF00188">
    <property type="entry name" value="CAP"/>
    <property type="match status" value="1"/>
</dbReference>
<feature type="domain" description="SCP" evidence="2">
    <location>
        <begin position="189"/>
        <end position="303"/>
    </location>
</feature>
<feature type="domain" description="Copper amine oxidase-like N-terminal" evidence="3">
    <location>
        <begin position="42"/>
        <end position="155"/>
    </location>
</feature>
<name>A0ABT9VZX3_9BACI</name>
<comment type="caution">
    <text evidence="4">The sequence shown here is derived from an EMBL/GenBank/DDBJ whole genome shotgun (WGS) entry which is preliminary data.</text>
</comment>
<dbReference type="PANTHER" id="PTHR31157:SF1">
    <property type="entry name" value="SCP DOMAIN-CONTAINING PROTEIN"/>
    <property type="match status" value="1"/>
</dbReference>
<organism evidence="4 5">
    <name type="scientific">Caldalkalibacillus horti</name>
    <dbReference type="NCBI Taxonomy" id="77523"/>
    <lineage>
        <taxon>Bacteria</taxon>
        <taxon>Bacillati</taxon>
        <taxon>Bacillota</taxon>
        <taxon>Bacilli</taxon>
        <taxon>Bacillales</taxon>
        <taxon>Bacillaceae</taxon>
        <taxon>Caldalkalibacillus</taxon>
    </lineage>
</organism>
<dbReference type="CDD" id="cd05379">
    <property type="entry name" value="CAP_bacterial"/>
    <property type="match status" value="1"/>
</dbReference>
<evidence type="ECO:0000256" key="1">
    <source>
        <dbReference type="SAM" id="SignalP"/>
    </source>
</evidence>
<dbReference type="EMBL" id="JAUSTY010000009">
    <property type="protein sequence ID" value="MDQ0166552.1"/>
    <property type="molecule type" value="Genomic_DNA"/>
</dbReference>
<dbReference type="Gene3D" id="3.30.457.10">
    <property type="entry name" value="Copper amine oxidase-like, N-terminal domain"/>
    <property type="match status" value="1"/>
</dbReference>